<evidence type="ECO:0000313" key="3">
    <source>
        <dbReference type="Proteomes" id="UP001500403"/>
    </source>
</evidence>
<dbReference type="Proteomes" id="UP001500403">
    <property type="component" value="Unassembled WGS sequence"/>
</dbReference>
<evidence type="ECO:0000256" key="1">
    <source>
        <dbReference type="SAM" id="MobiDB-lite"/>
    </source>
</evidence>
<sequence>MTTSQQPWQTLTARALQGADGAIDPPTALALITTTFHEGPGPPPAGWGTARGPRPEPGAS</sequence>
<evidence type="ECO:0000313" key="2">
    <source>
        <dbReference type="EMBL" id="GAA2925651.1"/>
    </source>
</evidence>
<accession>A0ABN3WU83</accession>
<keyword evidence="3" id="KW-1185">Reference proteome</keyword>
<feature type="region of interest" description="Disordered" evidence="1">
    <location>
        <begin position="35"/>
        <end position="60"/>
    </location>
</feature>
<comment type="caution">
    <text evidence="2">The sequence shown here is derived from an EMBL/GenBank/DDBJ whole genome shotgun (WGS) entry which is preliminary data.</text>
</comment>
<dbReference type="RefSeq" id="WP_344490695.1">
    <property type="nucleotide sequence ID" value="NZ_BAAAUD010000010.1"/>
</dbReference>
<proteinExistence type="predicted"/>
<name>A0ABN3WU83_9ACTN</name>
<protein>
    <submittedName>
        <fullName evidence="2">Uncharacterized protein</fullName>
    </submittedName>
</protein>
<reference evidence="2 3" key="1">
    <citation type="journal article" date="2019" name="Int. J. Syst. Evol. Microbiol.">
        <title>The Global Catalogue of Microorganisms (GCM) 10K type strain sequencing project: providing services to taxonomists for standard genome sequencing and annotation.</title>
        <authorList>
            <consortium name="The Broad Institute Genomics Platform"/>
            <consortium name="The Broad Institute Genome Sequencing Center for Infectious Disease"/>
            <person name="Wu L."/>
            <person name="Ma J."/>
        </authorList>
    </citation>
    <scope>NUCLEOTIDE SEQUENCE [LARGE SCALE GENOMIC DNA]</scope>
    <source>
        <strain evidence="2 3">JCM 9088</strain>
    </source>
</reference>
<dbReference type="EMBL" id="BAAAUD010000010">
    <property type="protein sequence ID" value="GAA2925651.1"/>
    <property type="molecule type" value="Genomic_DNA"/>
</dbReference>
<organism evidence="2 3">
    <name type="scientific">Streptomyces enissocaesilis</name>
    <dbReference type="NCBI Taxonomy" id="332589"/>
    <lineage>
        <taxon>Bacteria</taxon>
        <taxon>Bacillati</taxon>
        <taxon>Actinomycetota</taxon>
        <taxon>Actinomycetes</taxon>
        <taxon>Kitasatosporales</taxon>
        <taxon>Streptomycetaceae</taxon>
        <taxon>Streptomyces</taxon>
        <taxon>Streptomyces rochei group</taxon>
    </lineage>
</organism>
<gene>
    <name evidence="2" type="ORF">GCM10010446_07430</name>
</gene>